<evidence type="ECO:0000313" key="2">
    <source>
        <dbReference type="Proteomes" id="UP000324800"/>
    </source>
</evidence>
<dbReference type="EMBL" id="SNRW01033803">
    <property type="protein sequence ID" value="KAA6355932.1"/>
    <property type="molecule type" value="Genomic_DNA"/>
</dbReference>
<proteinExistence type="predicted"/>
<dbReference type="OrthoDB" id="10060824at2759"/>
<comment type="caution">
    <text evidence="1">The sequence shown here is derived from an EMBL/GenBank/DDBJ whole genome shotgun (WGS) entry which is preliminary data.</text>
</comment>
<evidence type="ECO:0000313" key="1">
    <source>
        <dbReference type="EMBL" id="KAA6355932.1"/>
    </source>
</evidence>
<sequence length="83" mass="9445">MILIQELHQSTSESQIVPLNGMAGIDIVFCSDIAQQAEVIPISFELIQYQISVSYPPSFYGRAVPMIIYFQNPSNYPAEFEWE</sequence>
<protein>
    <submittedName>
        <fullName evidence="1">Uncharacterized protein</fullName>
    </submittedName>
</protein>
<gene>
    <name evidence="1" type="ORF">EZS28_048541</name>
</gene>
<name>A0A5J4TDA5_9EUKA</name>
<reference evidence="1 2" key="1">
    <citation type="submission" date="2019-03" db="EMBL/GenBank/DDBJ databases">
        <title>Single cell metagenomics reveals metabolic interactions within the superorganism composed of flagellate Streblomastix strix and complex community of Bacteroidetes bacteria on its surface.</title>
        <authorList>
            <person name="Treitli S.C."/>
            <person name="Kolisko M."/>
            <person name="Husnik F."/>
            <person name="Keeling P."/>
            <person name="Hampl V."/>
        </authorList>
    </citation>
    <scope>NUCLEOTIDE SEQUENCE [LARGE SCALE GENOMIC DNA]</scope>
    <source>
        <strain evidence="1">ST1C</strain>
    </source>
</reference>
<accession>A0A5J4TDA5</accession>
<dbReference type="AlphaFoldDB" id="A0A5J4TDA5"/>
<organism evidence="1 2">
    <name type="scientific">Streblomastix strix</name>
    <dbReference type="NCBI Taxonomy" id="222440"/>
    <lineage>
        <taxon>Eukaryota</taxon>
        <taxon>Metamonada</taxon>
        <taxon>Preaxostyla</taxon>
        <taxon>Oxymonadida</taxon>
        <taxon>Streblomastigidae</taxon>
        <taxon>Streblomastix</taxon>
    </lineage>
</organism>
<dbReference type="Proteomes" id="UP000324800">
    <property type="component" value="Unassembled WGS sequence"/>
</dbReference>